<evidence type="ECO:0000256" key="5">
    <source>
        <dbReference type="ARBA" id="ARBA00066584"/>
    </source>
</evidence>
<dbReference type="EC" id="1.1.1.127" evidence="5"/>
<dbReference type="KEGG" id="sta:STHERM_c04140"/>
<keyword evidence="3" id="KW-0520">NAD</keyword>
<evidence type="ECO:0000256" key="8">
    <source>
        <dbReference type="ARBA" id="ARBA00079135"/>
    </source>
</evidence>
<name>E0RPS2_WINT6</name>
<accession>E0RPS2</accession>
<reference evidence="9 10" key="2">
    <citation type="journal article" date="2010" name="J. Bacteriol.">
        <title>Genome sequence of the polysaccharide-degrading, thermophilic anaerobe Spirochaeta thermophila DSM 6192.</title>
        <authorList>
            <person name="Angelov A."/>
            <person name="Liebl S."/>
            <person name="Ballschmiter M."/>
            <person name="Bomeke M."/>
            <person name="Lehmann R."/>
            <person name="Liesegang H."/>
            <person name="Daniel R."/>
            <person name="Liebl W."/>
        </authorList>
    </citation>
    <scope>NUCLEOTIDE SEQUENCE [LARGE SCALE GENOMIC DNA]</scope>
    <source>
        <strain evidence="10">ATCC 49972 / DSM 6192 / RI 19.B1</strain>
    </source>
</reference>
<dbReference type="eggNOG" id="COG1028">
    <property type="taxonomic scope" value="Bacteria"/>
</dbReference>
<keyword evidence="2 9" id="KW-0560">Oxidoreductase</keyword>
<dbReference type="PRINTS" id="PR00080">
    <property type="entry name" value="SDRFAMILY"/>
</dbReference>
<dbReference type="AlphaFoldDB" id="E0RPS2"/>
<dbReference type="InterPro" id="IPR036291">
    <property type="entry name" value="NAD(P)-bd_dom_sf"/>
</dbReference>
<evidence type="ECO:0000256" key="1">
    <source>
        <dbReference type="ARBA" id="ARBA00006484"/>
    </source>
</evidence>
<dbReference type="GO" id="GO:0051287">
    <property type="term" value="F:NAD binding"/>
    <property type="evidence" value="ECO:0007669"/>
    <property type="project" value="InterPro"/>
</dbReference>
<evidence type="ECO:0000256" key="7">
    <source>
        <dbReference type="ARBA" id="ARBA00075624"/>
    </source>
</evidence>
<reference key="1">
    <citation type="submission" date="2009-08" db="EMBL/GenBank/DDBJ databases">
        <title>The genome sequence of Spirochaeta thermophila DSM6192.</title>
        <authorList>
            <person name="Angelov A."/>
            <person name="Mientus M."/>
            <person name="Wittenberg S."/>
            <person name="Lehmann R."/>
            <person name="Liesegang H."/>
            <person name="Daniel R."/>
            <person name="Liebl W."/>
        </authorList>
    </citation>
    <scope>NUCLEOTIDE SEQUENCE</scope>
    <source>
        <strain>DSM 6192</strain>
    </source>
</reference>
<evidence type="ECO:0000256" key="4">
    <source>
        <dbReference type="ARBA" id="ARBA00051099"/>
    </source>
</evidence>
<dbReference type="CDD" id="cd05347">
    <property type="entry name" value="Ga5DH-like_SDR_c"/>
    <property type="match status" value="1"/>
</dbReference>
<dbReference type="RefSeq" id="WP_013313227.1">
    <property type="nucleotide sequence ID" value="NC_014484.1"/>
</dbReference>
<dbReference type="Pfam" id="PF13561">
    <property type="entry name" value="adh_short_C2"/>
    <property type="match status" value="1"/>
</dbReference>
<dbReference type="PaxDb" id="665571-STHERM_c04140"/>
<dbReference type="Gene3D" id="3.40.50.720">
    <property type="entry name" value="NAD(P)-binding Rossmann-like Domain"/>
    <property type="match status" value="1"/>
</dbReference>
<comment type="catalytic activity">
    <reaction evidence="4">
        <text>2-dehydro-3-deoxy-D-gluconate + NAD(+) = 3-deoxy-D-glycero-2,5-hexodiulosonate + NADH + H(+)</text>
        <dbReference type="Rhea" id="RHEA:24232"/>
        <dbReference type="ChEBI" id="CHEBI:15378"/>
        <dbReference type="ChEBI" id="CHEBI:29071"/>
        <dbReference type="ChEBI" id="CHEBI:57540"/>
        <dbReference type="ChEBI" id="CHEBI:57945"/>
        <dbReference type="ChEBI" id="CHEBI:57990"/>
        <dbReference type="EC" id="1.1.1.127"/>
    </reaction>
</comment>
<evidence type="ECO:0000256" key="3">
    <source>
        <dbReference type="ARBA" id="ARBA00023027"/>
    </source>
</evidence>
<dbReference type="InterPro" id="IPR011286">
    <property type="entry name" value="2-deoxy-D-gluc_3_DH"/>
</dbReference>
<dbReference type="HOGENOM" id="CLU_010194_1_1_12"/>
<dbReference type="Proteomes" id="UP000001296">
    <property type="component" value="Chromosome"/>
</dbReference>
<evidence type="ECO:0000256" key="2">
    <source>
        <dbReference type="ARBA" id="ARBA00023002"/>
    </source>
</evidence>
<evidence type="ECO:0000256" key="6">
    <source>
        <dbReference type="ARBA" id="ARBA00071389"/>
    </source>
</evidence>
<dbReference type="PANTHER" id="PTHR42760">
    <property type="entry name" value="SHORT-CHAIN DEHYDROGENASES/REDUCTASES FAMILY MEMBER"/>
    <property type="match status" value="1"/>
</dbReference>
<comment type="similarity">
    <text evidence="1">Belongs to the short-chain dehydrogenases/reductases (SDR) family.</text>
</comment>
<dbReference type="NCBIfam" id="NF005559">
    <property type="entry name" value="PRK07231.1"/>
    <property type="match status" value="1"/>
</dbReference>
<gene>
    <name evidence="9" type="ordered locus">STHERM_c04140</name>
</gene>
<dbReference type="NCBIfam" id="TIGR01832">
    <property type="entry name" value="kduD"/>
    <property type="match status" value="1"/>
</dbReference>
<dbReference type="InterPro" id="IPR020904">
    <property type="entry name" value="Sc_DH/Rdtase_CS"/>
</dbReference>
<evidence type="ECO:0000313" key="10">
    <source>
        <dbReference type="Proteomes" id="UP000001296"/>
    </source>
</evidence>
<dbReference type="InterPro" id="IPR002347">
    <property type="entry name" value="SDR_fam"/>
</dbReference>
<dbReference type="PRINTS" id="PR00081">
    <property type="entry name" value="GDHRDH"/>
</dbReference>
<organism evidence="9 10">
    <name type="scientific">Winmispira thermophila (strain ATCC 49972 / DSM 6192 / RI 19.B1)</name>
    <name type="common">Spirochaeta thermophila</name>
    <dbReference type="NCBI Taxonomy" id="665571"/>
    <lineage>
        <taxon>Bacteria</taxon>
        <taxon>Pseudomonadati</taxon>
        <taxon>Spirochaetota</taxon>
        <taxon>Spirochaetia</taxon>
        <taxon>Winmispirales</taxon>
        <taxon>Winmispiraceae</taxon>
        <taxon>Winmispira</taxon>
    </lineage>
</organism>
<dbReference type="PROSITE" id="PS00061">
    <property type="entry name" value="ADH_SHORT"/>
    <property type="match status" value="1"/>
</dbReference>
<dbReference type="PANTHER" id="PTHR42760:SF5">
    <property type="entry name" value="2-DEHYDRO-3-DEOXY-D-GLUCONATE 5-DEHYDROGENASE"/>
    <property type="match status" value="1"/>
</dbReference>
<proteinExistence type="inferred from homology"/>
<dbReference type="FunFam" id="3.40.50.720:FF:000081">
    <property type="entry name" value="2-deoxy-D-gluconate 3-dehydrogenase"/>
    <property type="match status" value="1"/>
</dbReference>
<sequence length="253" mass="27483">MILDMFKLDGKVAIVTGCRRGIGRALALGLAEAGADIVAVMRSEEPGLEREITSLGRRYLWVEADLSSIEPVERIVEEAVKAFGKVDILVNNAGIIRRDDILDFSEEDWDEVMNVNLKSVFFLSQAVARRMKEQGTGGKIINIASMLSFQGGIRVPSYTASKSGVLGLTRILGNELAKYDIQVNAIAPGYIETDNTRALREDPVRNKEILGRIPAGRWGSPDDLKGAVVFLASPASDYMTGSVVAVDGGWLAR</sequence>
<dbReference type="GO" id="GO:0047001">
    <property type="term" value="F:2-dehydro-3-deoxy-D-gluconate 5-dehydrogenase activity"/>
    <property type="evidence" value="ECO:0007669"/>
    <property type="project" value="UniProtKB-EC"/>
</dbReference>
<dbReference type="GO" id="GO:0008678">
    <property type="term" value="F:2-deoxy-D-gluconate 3-dehydrogenase activity"/>
    <property type="evidence" value="ECO:0007669"/>
    <property type="project" value="InterPro"/>
</dbReference>
<evidence type="ECO:0000313" key="9">
    <source>
        <dbReference type="EMBL" id="ADN01386.1"/>
    </source>
</evidence>
<dbReference type="EMBL" id="CP001698">
    <property type="protein sequence ID" value="ADN01386.1"/>
    <property type="molecule type" value="Genomic_DNA"/>
</dbReference>
<dbReference type="SUPFAM" id="SSF51735">
    <property type="entry name" value="NAD(P)-binding Rossmann-fold domains"/>
    <property type="match status" value="1"/>
</dbReference>
<protein>
    <recommendedName>
        <fullName evidence="6">2-dehydro-3-deoxy-D-gluconate 5-dehydrogenase</fullName>
        <ecNumber evidence="5">1.1.1.127</ecNumber>
    </recommendedName>
    <alternativeName>
        <fullName evidence="7">2-keto-3-deoxygluconate 5-dehydrogenase</fullName>
    </alternativeName>
    <alternativeName>
        <fullName evidence="8">2-keto-3-deoxygluconate oxidoreductase</fullName>
    </alternativeName>
</protein>